<evidence type="ECO:0000313" key="6">
    <source>
        <dbReference type="Proteomes" id="UP000196053"/>
    </source>
</evidence>
<evidence type="ECO:0000256" key="2">
    <source>
        <dbReference type="ARBA" id="ARBA00022795"/>
    </source>
</evidence>
<dbReference type="InterPro" id="IPR005648">
    <property type="entry name" value="FlgD"/>
</dbReference>
<dbReference type="GO" id="GO:0044781">
    <property type="term" value="P:bacterial-type flagellum organization"/>
    <property type="evidence" value="ECO:0007669"/>
    <property type="project" value="UniProtKB-UniRule"/>
</dbReference>
<keyword evidence="6" id="KW-1185">Reference proteome</keyword>
<proteinExistence type="inferred from homology"/>
<feature type="compositionally biased region" description="Acidic residues" evidence="4">
    <location>
        <begin position="257"/>
        <end position="278"/>
    </location>
</feature>
<accession>A0A0K8J4W5</accession>
<comment type="similarity">
    <text evidence="1 3">Belongs to the FlgD family.</text>
</comment>
<protein>
    <recommendedName>
        <fullName evidence="3">Basal-body rod modification protein FlgD</fullName>
    </recommendedName>
</protein>
<dbReference type="RefSeq" id="WP_058257764.1">
    <property type="nucleotide sequence ID" value="NZ_DUPS01000072.1"/>
</dbReference>
<dbReference type="Proteomes" id="UP000196053">
    <property type="component" value="Chromosome I"/>
</dbReference>
<dbReference type="Pfam" id="PF03963">
    <property type="entry name" value="FlgD"/>
    <property type="match status" value="1"/>
</dbReference>
<dbReference type="EMBL" id="LN879430">
    <property type="protein sequence ID" value="CUH92394.1"/>
    <property type="molecule type" value="Genomic_DNA"/>
</dbReference>
<comment type="function">
    <text evidence="3">Required for flagellar hook formation. May act as a scaffolding protein.</text>
</comment>
<gene>
    <name evidence="5" type="ORF">SD1D_0846</name>
</gene>
<feature type="compositionally biased region" description="Basic and acidic residues" evidence="4">
    <location>
        <begin position="245"/>
        <end position="256"/>
    </location>
</feature>
<evidence type="ECO:0000256" key="3">
    <source>
        <dbReference type="RuleBase" id="RU362076"/>
    </source>
</evidence>
<evidence type="ECO:0000256" key="4">
    <source>
        <dbReference type="SAM" id="MobiDB-lite"/>
    </source>
</evidence>
<dbReference type="AlphaFoldDB" id="A0A0K8J4W5"/>
<sequence>MSELIKPVKNGVIEQANRTSTESKAKNELGKDAFLQLLVTQMKYQDPLNPSSNTEYIAQLATFSQLEQMQNISAMTSTSQALSLVGKNVIVKTKSDSGAINYISGKVDFVNMSSGKARISINGNLYSIDDLDSVIDETYILEQGRPGIKQKVDLEYDAEKPEDLVFEVYMGEGDSVASDLAVIVDQTLLDSSVVSVKDNKVIIDKSVFEKAPNGIYNVSVMFNDVLFTVVKDMVTVTVKNSTIAKEDTPEEAKEPEGVDDLEFVDNDGNEEEGAIYAT</sequence>
<reference evidence="6" key="1">
    <citation type="submission" date="2015-09" db="EMBL/GenBank/DDBJ databases">
        <authorList>
            <person name="Wibberg D."/>
        </authorList>
    </citation>
    <scope>NUCLEOTIDE SEQUENCE [LARGE SCALE GENOMIC DNA]</scope>
    <source>
        <strain evidence="6">SD1D</strain>
    </source>
</reference>
<evidence type="ECO:0000256" key="1">
    <source>
        <dbReference type="ARBA" id="ARBA00010577"/>
    </source>
</evidence>
<evidence type="ECO:0000313" key="5">
    <source>
        <dbReference type="EMBL" id="CUH92394.1"/>
    </source>
</evidence>
<name>A0A0K8J4W5_9FIRM</name>
<keyword evidence="2 3" id="KW-1005">Bacterial flagellum biogenesis</keyword>
<dbReference type="OrthoDB" id="280334at2"/>
<organism evidence="5 6">
    <name type="scientific">Herbinix luporum</name>
    <dbReference type="NCBI Taxonomy" id="1679721"/>
    <lineage>
        <taxon>Bacteria</taxon>
        <taxon>Bacillati</taxon>
        <taxon>Bacillota</taxon>
        <taxon>Clostridia</taxon>
        <taxon>Lachnospirales</taxon>
        <taxon>Lachnospiraceae</taxon>
        <taxon>Herbinix</taxon>
    </lineage>
</organism>
<dbReference type="KEGG" id="hsd:SD1D_0846"/>
<feature type="region of interest" description="Disordered" evidence="4">
    <location>
        <begin position="245"/>
        <end position="278"/>
    </location>
</feature>